<dbReference type="Gene3D" id="2.40.50.100">
    <property type="match status" value="2"/>
</dbReference>
<dbReference type="InterPro" id="IPR050465">
    <property type="entry name" value="UPF0194_transport"/>
</dbReference>
<evidence type="ECO:0000256" key="1">
    <source>
        <dbReference type="ARBA" id="ARBA00004196"/>
    </source>
</evidence>
<evidence type="ECO:0000313" key="5">
    <source>
        <dbReference type="EMBL" id="KXU83782.1"/>
    </source>
</evidence>
<sequence length="322" mass="34428">MIASASPSLRAALLALCVAACTSCSRQPPNTWQGYVEGEFLYLASSQAGQLTELAVSRGQTVAQNTPLFALEAQNETEAVAQANQQLRAARAQLADLGTGKRPPEVDVTRAQLVQAEADASRAATQFRRDQQQFGAGGIAQSQLDDSRASALSTAAHVRELQSQLAVARLPGRSEQIRAQQAQVDAAQAQLGQAQWKLDQKSVHAPHAGLVFDTMYRSGEWVPAGSPVVRMLPPENVKVRFFVPQGVVGSLAPGRRISIHCDGCAADVPAVLSFISDQAEYTPPVIFSNESRAKLVFMVEARPQIADAPKLRPGQPVTVTLQ</sequence>
<dbReference type="EMBL" id="LRBG01000037">
    <property type="protein sequence ID" value="KXU83782.1"/>
    <property type="molecule type" value="Genomic_DNA"/>
</dbReference>
<proteinExistence type="predicted"/>
<evidence type="ECO:0000256" key="2">
    <source>
        <dbReference type="ARBA" id="ARBA00023054"/>
    </source>
</evidence>
<protein>
    <submittedName>
        <fullName evidence="5">Secretion protein HlyD</fullName>
    </submittedName>
</protein>
<dbReference type="PANTHER" id="PTHR32347">
    <property type="entry name" value="EFFLUX SYSTEM COMPONENT YKNX-RELATED"/>
    <property type="match status" value="1"/>
</dbReference>
<comment type="subcellular location">
    <subcellularLocation>
        <location evidence="1">Cell envelope</location>
    </subcellularLocation>
</comment>
<dbReference type="Pfam" id="PF25881">
    <property type="entry name" value="HH_YBHG"/>
    <property type="match status" value="1"/>
</dbReference>
<evidence type="ECO:0000259" key="4">
    <source>
        <dbReference type="Pfam" id="PF25881"/>
    </source>
</evidence>
<dbReference type="Gene3D" id="2.40.30.170">
    <property type="match status" value="1"/>
</dbReference>
<organism evidence="5 6">
    <name type="scientific">Paraburkholderia monticola</name>
    <dbReference type="NCBI Taxonomy" id="1399968"/>
    <lineage>
        <taxon>Bacteria</taxon>
        <taxon>Pseudomonadati</taxon>
        <taxon>Pseudomonadota</taxon>
        <taxon>Betaproteobacteria</taxon>
        <taxon>Burkholderiales</taxon>
        <taxon>Burkholderiaceae</taxon>
        <taxon>Paraburkholderia</taxon>
    </lineage>
</organism>
<dbReference type="SUPFAM" id="SSF111369">
    <property type="entry name" value="HlyD-like secretion proteins"/>
    <property type="match status" value="1"/>
</dbReference>
<dbReference type="GO" id="GO:0030313">
    <property type="term" value="C:cell envelope"/>
    <property type="evidence" value="ECO:0007669"/>
    <property type="project" value="UniProtKB-SubCell"/>
</dbReference>
<keyword evidence="2" id="KW-0175">Coiled coil</keyword>
<feature type="signal peptide" evidence="3">
    <location>
        <begin position="1"/>
        <end position="26"/>
    </location>
</feature>
<evidence type="ECO:0000256" key="3">
    <source>
        <dbReference type="SAM" id="SignalP"/>
    </source>
</evidence>
<dbReference type="Gene3D" id="1.10.287.470">
    <property type="entry name" value="Helix hairpin bin"/>
    <property type="match status" value="2"/>
</dbReference>
<dbReference type="STRING" id="1399968.CI15_24870"/>
<dbReference type="InterPro" id="IPR059052">
    <property type="entry name" value="HH_YbhG-like"/>
</dbReference>
<feature type="chain" id="PRO_5007551081" evidence="3">
    <location>
        <begin position="27"/>
        <end position="322"/>
    </location>
</feature>
<accession>A0A149PFJ4</accession>
<feature type="domain" description="YbhG-like alpha-helical hairpin" evidence="4">
    <location>
        <begin position="78"/>
        <end position="199"/>
    </location>
</feature>
<dbReference type="PANTHER" id="PTHR32347:SF23">
    <property type="entry name" value="BLL5650 PROTEIN"/>
    <property type="match status" value="1"/>
</dbReference>
<keyword evidence="6" id="KW-1185">Reference proteome</keyword>
<dbReference type="OrthoDB" id="8558741at2"/>
<keyword evidence="3" id="KW-0732">Signal</keyword>
<gene>
    <name evidence="5" type="ORF">CI15_24870</name>
</gene>
<dbReference type="AlphaFoldDB" id="A0A149PFJ4"/>
<evidence type="ECO:0000313" key="6">
    <source>
        <dbReference type="Proteomes" id="UP000075613"/>
    </source>
</evidence>
<dbReference type="Proteomes" id="UP000075613">
    <property type="component" value="Unassembled WGS sequence"/>
</dbReference>
<comment type="caution">
    <text evidence="5">The sequence shown here is derived from an EMBL/GenBank/DDBJ whole genome shotgun (WGS) entry which is preliminary data.</text>
</comment>
<reference evidence="5 6" key="1">
    <citation type="journal article" date="2015" name="Int. J. Syst. Evol. Microbiol.">
        <title>Burkholderia monticola sp. nov., isolated from mountain soil.</title>
        <authorList>
            <person name="Baek I."/>
            <person name="Seo B."/>
            <person name="Lee I."/>
            <person name="Yi H."/>
            <person name="Chun J."/>
        </authorList>
    </citation>
    <scope>NUCLEOTIDE SEQUENCE [LARGE SCALE GENOMIC DNA]</scope>
    <source>
        <strain evidence="5 6">JC2948</strain>
    </source>
</reference>
<dbReference type="RefSeq" id="WP_062132640.1">
    <property type="nucleotide sequence ID" value="NZ_LRBG01000037.1"/>
</dbReference>
<name>A0A149PFJ4_9BURK</name>